<accession>A0A6G1BPR2</accession>
<feature type="region of interest" description="Disordered" evidence="1">
    <location>
        <begin position="47"/>
        <end position="85"/>
    </location>
</feature>
<name>A0A6G1BPR2_9ORYZ</name>
<reference evidence="2 3" key="1">
    <citation type="submission" date="2019-11" db="EMBL/GenBank/DDBJ databases">
        <title>Whole genome sequence of Oryza granulata.</title>
        <authorList>
            <person name="Li W."/>
        </authorList>
    </citation>
    <scope>NUCLEOTIDE SEQUENCE [LARGE SCALE GENOMIC DNA]</scope>
    <source>
        <strain evidence="3">cv. Menghai</strain>
        <tissue evidence="2">Leaf</tissue>
    </source>
</reference>
<organism evidence="2 3">
    <name type="scientific">Oryza meyeriana var. granulata</name>
    <dbReference type="NCBI Taxonomy" id="110450"/>
    <lineage>
        <taxon>Eukaryota</taxon>
        <taxon>Viridiplantae</taxon>
        <taxon>Streptophyta</taxon>
        <taxon>Embryophyta</taxon>
        <taxon>Tracheophyta</taxon>
        <taxon>Spermatophyta</taxon>
        <taxon>Magnoliopsida</taxon>
        <taxon>Liliopsida</taxon>
        <taxon>Poales</taxon>
        <taxon>Poaceae</taxon>
        <taxon>BOP clade</taxon>
        <taxon>Oryzoideae</taxon>
        <taxon>Oryzeae</taxon>
        <taxon>Oryzinae</taxon>
        <taxon>Oryza</taxon>
        <taxon>Oryza meyeriana</taxon>
    </lineage>
</organism>
<evidence type="ECO:0000256" key="1">
    <source>
        <dbReference type="SAM" id="MobiDB-lite"/>
    </source>
</evidence>
<comment type="caution">
    <text evidence="2">The sequence shown here is derived from an EMBL/GenBank/DDBJ whole genome shotgun (WGS) entry which is preliminary data.</text>
</comment>
<dbReference type="AlphaFoldDB" id="A0A6G1BPR2"/>
<proteinExistence type="predicted"/>
<sequence>MHRSQRRGSLVGPLVIHREEATDGAWVLAARGEASNAHHSATLVPARRGRGETSVATDSGRAAWRGKDNAGQWRNGRPRTAKSGR</sequence>
<dbReference type="Proteomes" id="UP000479710">
    <property type="component" value="Unassembled WGS sequence"/>
</dbReference>
<feature type="compositionally biased region" description="Basic residues" evidence="1">
    <location>
        <begin position="76"/>
        <end position="85"/>
    </location>
</feature>
<protein>
    <submittedName>
        <fullName evidence="2">Uncharacterized protein</fullName>
    </submittedName>
</protein>
<evidence type="ECO:0000313" key="3">
    <source>
        <dbReference type="Proteomes" id="UP000479710"/>
    </source>
</evidence>
<keyword evidence="3" id="KW-1185">Reference proteome</keyword>
<evidence type="ECO:0000313" key="2">
    <source>
        <dbReference type="EMBL" id="KAF0889969.1"/>
    </source>
</evidence>
<dbReference type="EMBL" id="SPHZ02000012">
    <property type="protein sequence ID" value="KAF0889969.1"/>
    <property type="molecule type" value="Genomic_DNA"/>
</dbReference>
<gene>
    <name evidence="2" type="ORF">E2562_034425</name>
</gene>